<dbReference type="EMBL" id="AP017457">
    <property type="protein sequence ID" value="BAU99976.1"/>
    <property type="molecule type" value="Genomic_DNA"/>
</dbReference>
<protein>
    <submittedName>
        <fullName evidence="1">Uncharacterized protein</fullName>
    </submittedName>
</protein>
<organism evidence="1 2">
    <name type="scientific">Aurantimicrobium minutum</name>
    <dbReference type="NCBI Taxonomy" id="708131"/>
    <lineage>
        <taxon>Bacteria</taxon>
        <taxon>Bacillati</taxon>
        <taxon>Actinomycetota</taxon>
        <taxon>Actinomycetes</taxon>
        <taxon>Micrococcales</taxon>
        <taxon>Microbacteriaceae</taxon>
        <taxon>Aurantimicrobium</taxon>
    </lineage>
</organism>
<proteinExistence type="predicted"/>
<accession>A0A173LYC0</accession>
<sequence>MAGWRIWRKDTSIDEPSPEILESINSSADDGFAMARLGAIMAIKNKILVQAITQPDAFDASIYLAPARDVIMTLAVESLETASIVSADLKRARKLRGEAMSRDDYRRGDVNNLTIRLGSLEHVAQRLKDKLQDEQWLRELITEAHGLAWAELSREMERNLDRKEVIEFGDENYEQERSDRLRQFINLDLAKLIEEQTPEY</sequence>
<dbReference type="GeneID" id="80452626"/>
<reference evidence="1 2" key="1">
    <citation type="journal article" date="2016" name="Genome Announc.">
        <title>Complete Genome Sequence of Aurantimicrobium minutum Type Strain KNCT, a Planktonic Ultramicrobacterium Isolated from River Water.</title>
        <authorList>
            <person name="Nakai R."/>
            <person name="Fujisawa T."/>
            <person name="Nakamura Y."/>
            <person name="Nishide H."/>
            <person name="Uchiyama I."/>
            <person name="Baba T."/>
            <person name="Toyoda A."/>
            <person name="Fujiyama A."/>
            <person name="Naganuma T."/>
            <person name="Niki H."/>
        </authorList>
    </citation>
    <scope>NUCLEOTIDE SEQUENCE [LARGE SCALE GENOMIC DNA]</scope>
    <source>
        <strain evidence="1 2">KNC</strain>
    </source>
</reference>
<dbReference type="KEGG" id="amin:AUMI_114340"/>
<dbReference type="AlphaFoldDB" id="A0A173LYC0"/>
<evidence type="ECO:0000313" key="2">
    <source>
        <dbReference type="Proteomes" id="UP000243847"/>
    </source>
</evidence>
<dbReference type="RefSeq" id="WP_096383017.1">
    <property type="nucleotide sequence ID" value="NZ_AP017457.1"/>
</dbReference>
<dbReference type="OrthoDB" id="5118185at2"/>
<dbReference type="Proteomes" id="UP000243847">
    <property type="component" value="Chromosome sequence1"/>
</dbReference>
<evidence type="ECO:0000313" key="1">
    <source>
        <dbReference type="EMBL" id="BAU99976.1"/>
    </source>
</evidence>
<name>A0A173LYC0_9MICO</name>
<gene>
    <name evidence="1" type="ORF">AUMI_114340</name>
</gene>